<dbReference type="PROSITE" id="PS50262">
    <property type="entry name" value="G_PROTEIN_RECEP_F1_2"/>
    <property type="match status" value="1"/>
</dbReference>
<dbReference type="SUPFAM" id="SSF81321">
    <property type="entry name" value="Family A G protein-coupled receptor-like"/>
    <property type="match status" value="1"/>
</dbReference>
<dbReference type="PANTHER" id="PTHR24243:SF230">
    <property type="entry name" value="G-PROTEIN COUPLED RECEPTORS FAMILY 1 PROFILE DOMAIN-CONTAINING PROTEIN"/>
    <property type="match status" value="1"/>
</dbReference>
<dbReference type="Pfam" id="PF00001">
    <property type="entry name" value="7tm_1"/>
    <property type="match status" value="1"/>
</dbReference>
<gene>
    <name evidence="11" type="ORF">SNE40_021386</name>
</gene>
<feature type="domain" description="G-protein coupled receptors family 1 profile" evidence="10">
    <location>
        <begin position="59"/>
        <end position="331"/>
    </location>
</feature>
<dbReference type="Gene3D" id="1.20.1070.10">
    <property type="entry name" value="Rhodopsin 7-helix transmembrane proteins"/>
    <property type="match status" value="1"/>
</dbReference>
<dbReference type="AlphaFoldDB" id="A0AAN8J0J6"/>
<proteinExistence type="inferred from homology"/>
<keyword evidence="6 8" id="KW-0675">Receptor</keyword>
<evidence type="ECO:0000256" key="3">
    <source>
        <dbReference type="ARBA" id="ARBA00022989"/>
    </source>
</evidence>
<feature type="transmembrane region" description="Helical" evidence="9">
    <location>
        <begin position="260"/>
        <end position="284"/>
    </location>
</feature>
<evidence type="ECO:0000256" key="5">
    <source>
        <dbReference type="ARBA" id="ARBA00023136"/>
    </source>
</evidence>
<evidence type="ECO:0000313" key="12">
    <source>
        <dbReference type="Proteomes" id="UP001347796"/>
    </source>
</evidence>
<evidence type="ECO:0000256" key="1">
    <source>
        <dbReference type="ARBA" id="ARBA00004141"/>
    </source>
</evidence>
<feature type="transmembrane region" description="Helical" evidence="9">
    <location>
        <begin position="318"/>
        <end position="338"/>
    </location>
</feature>
<comment type="similarity">
    <text evidence="8">Belongs to the G-protein coupled receptor 1 family.</text>
</comment>
<feature type="transmembrane region" description="Helical" evidence="9">
    <location>
        <begin position="125"/>
        <end position="146"/>
    </location>
</feature>
<dbReference type="EMBL" id="JAZGQO010000018">
    <property type="protein sequence ID" value="KAK6167328.1"/>
    <property type="molecule type" value="Genomic_DNA"/>
</dbReference>
<dbReference type="PANTHER" id="PTHR24243">
    <property type="entry name" value="G-PROTEIN COUPLED RECEPTOR"/>
    <property type="match status" value="1"/>
</dbReference>
<dbReference type="GO" id="GO:0005886">
    <property type="term" value="C:plasma membrane"/>
    <property type="evidence" value="ECO:0007669"/>
    <property type="project" value="TreeGrafter"/>
</dbReference>
<protein>
    <recommendedName>
        <fullName evidence="10">G-protein coupled receptors family 1 profile domain-containing protein</fullName>
    </recommendedName>
</protein>
<evidence type="ECO:0000256" key="4">
    <source>
        <dbReference type="ARBA" id="ARBA00023040"/>
    </source>
</evidence>
<dbReference type="CDD" id="cd14978">
    <property type="entry name" value="7tmA_FMRFamide_R-like"/>
    <property type="match status" value="1"/>
</dbReference>
<reference evidence="11 12" key="1">
    <citation type="submission" date="2024-01" db="EMBL/GenBank/DDBJ databases">
        <title>The genome of the rayed Mediterranean limpet Patella caerulea (Linnaeus, 1758).</title>
        <authorList>
            <person name="Anh-Thu Weber A."/>
            <person name="Halstead-Nussloch G."/>
        </authorList>
    </citation>
    <scope>NUCLEOTIDE SEQUENCE [LARGE SCALE GENOMIC DNA]</scope>
    <source>
        <strain evidence="11">AATW-2023a</strain>
        <tissue evidence="11">Whole specimen</tissue>
    </source>
</reference>
<feature type="transmembrane region" description="Helical" evidence="9">
    <location>
        <begin position="80"/>
        <end position="98"/>
    </location>
</feature>
<dbReference type="GO" id="GO:0004930">
    <property type="term" value="F:G protein-coupled receptor activity"/>
    <property type="evidence" value="ECO:0007669"/>
    <property type="project" value="UniProtKB-KW"/>
</dbReference>
<accession>A0AAN8J0J6</accession>
<keyword evidence="12" id="KW-1185">Reference proteome</keyword>
<dbReference type="Proteomes" id="UP001347796">
    <property type="component" value="Unassembled WGS sequence"/>
</dbReference>
<feature type="transmembrane region" description="Helical" evidence="9">
    <location>
        <begin position="44"/>
        <end position="68"/>
    </location>
</feature>
<keyword evidence="2 8" id="KW-0812">Transmembrane</keyword>
<keyword evidence="4 8" id="KW-0297">G-protein coupled receptor</keyword>
<sequence>MTEADCLHDGVRDVLKVLHDNITFNTSHCPQVLQPRLLTHSQYFYSYFTPVILLVGLTGNILSLRVFLSKNMRKLSASTYLAALSTSDILALIFYVFVDWLKRGLPAFNADFKVMFLETNVVCQAILYLSYLSRFLSAWFIVSFTAERYIGVCLPLRRRDICGKRFSQKIICTLVVCSGCIMMYKPLLSGVYEINHTKVKMCTRDPELSFPVFILDSIFAVMITFIPFIIITVLNTLIMRKLFLRNKKHRSIKIITEESIIKLEFTIILLVISFVFIALNLPFFCVWCKQFLLSISASMNKHAHDFDNMQGLLLITRVIFYLNYCINFFLYSVTGAYFRKELKILFFYKSPDVKDYRRCSNYTTTPNSWV</sequence>
<name>A0AAN8J0J6_PATCE</name>
<dbReference type="InterPro" id="IPR000276">
    <property type="entry name" value="GPCR_Rhodpsn"/>
</dbReference>
<evidence type="ECO:0000256" key="6">
    <source>
        <dbReference type="ARBA" id="ARBA00023170"/>
    </source>
</evidence>
<evidence type="ECO:0000256" key="2">
    <source>
        <dbReference type="ARBA" id="ARBA00022692"/>
    </source>
</evidence>
<comment type="caution">
    <text evidence="11">The sequence shown here is derived from an EMBL/GenBank/DDBJ whole genome shotgun (WGS) entry which is preliminary data.</text>
</comment>
<evidence type="ECO:0000256" key="9">
    <source>
        <dbReference type="SAM" id="Phobius"/>
    </source>
</evidence>
<keyword evidence="7 8" id="KW-0807">Transducer</keyword>
<feature type="transmembrane region" description="Helical" evidence="9">
    <location>
        <begin position="218"/>
        <end position="239"/>
    </location>
</feature>
<evidence type="ECO:0000313" key="11">
    <source>
        <dbReference type="EMBL" id="KAK6167328.1"/>
    </source>
</evidence>
<evidence type="ECO:0000256" key="7">
    <source>
        <dbReference type="ARBA" id="ARBA00023224"/>
    </source>
</evidence>
<keyword evidence="3 9" id="KW-1133">Transmembrane helix</keyword>
<organism evidence="11 12">
    <name type="scientific">Patella caerulea</name>
    <name type="common">Rayed Mediterranean limpet</name>
    <dbReference type="NCBI Taxonomy" id="87958"/>
    <lineage>
        <taxon>Eukaryota</taxon>
        <taxon>Metazoa</taxon>
        <taxon>Spiralia</taxon>
        <taxon>Lophotrochozoa</taxon>
        <taxon>Mollusca</taxon>
        <taxon>Gastropoda</taxon>
        <taxon>Patellogastropoda</taxon>
        <taxon>Patelloidea</taxon>
        <taxon>Patellidae</taxon>
        <taxon>Patella</taxon>
    </lineage>
</organism>
<dbReference type="PROSITE" id="PS00237">
    <property type="entry name" value="G_PROTEIN_RECEP_F1_1"/>
    <property type="match status" value="1"/>
</dbReference>
<dbReference type="PRINTS" id="PR00237">
    <property type="entry name" value="GPCRRHODOPSN"/>
</dbReference>
<comment type="subcellular location">
    <subcellularLocation>
        <location evidence="1">Membrane</location>
        <topology evidence="1">Multi-pass membrane protein</topology>
    </subcellularLocation>
</comment>
<feature type="transmembrane region" description="Helical" evidence="9">
    <location>
        <begin position="166"/>
        <end position="184"/>
    </location>
</feature>
<dbReference type="InterPro" id="IPR017452">
    <property type="entry name" value="GPCR_Rhodpsn_7TM"/>
</dbReference>
<evidence type="ECO:0000259" key="10">
    <source>
        <dbReference type="PROSITE" id="PS50262"/>
    </source>
</evidence>
<keyword evidence="5 9" id="KW-0472">Membrane</keyword>
<evidence type="ECO:0000256" key="8">
    <source>
        <dbReference type="RuleBase" id="RU000688"/>
    </source>
</evidence>